<sequence>MPDIVTTGELLIDFTPVKAPGTENAVCPNPGGAPGNVAVQLARLGVPAGFIGKVGDDSFGRSLKSCLEENGVDVGGVVVDENVRTTLAFVHLDKEGDRSFTFYRDPGADTQLREDEVDKSALEECKALHFGSLSLTTEPSRTTTLNLVKEARAMGRMISYDPNWRPALWRDAEKGVQAMGLGLELCHVLKISEEELALLTGTDSIAEGARALHEKGVALAIVTLGPDGCVSSLKGQLRHHPTYDVKVVDTTGSGDSFWGAFLSQLIQNGYDAPEKLPSLSQEELAGFCRFANAAGSMCASKPGGIPAIAGREDILRCMEETDILETDFRLI</sequence>
<dbReference type="AlphaFoldDB" id="A0A1Z2XLM1"/>
<dbReference type="EMBL" id="CP065321">
    <property type="protein sequence ID" value="QQR28614.1"/>
    <property type="molecule type" value="Genomic_DNA"/>
</dbReference>
<evidence type="ECO:0000313" key="7">
    <source>
        <dbReference type="EMBL" id="ASB39324.1"/>
    </source>
</evidence>
<proteinExistence type="inferred from homology"/>
<accession>A0A1Z2XLM1</accession>
<protein>
    <submittedName>
        <fullName evidence="8">Carbohydrate kinase</fullName>
    </submittedName>
</protein>
<dbReference type="RefSeq" id="WP_066536891.1">
    <property type="nucleotide sequence ID" value="NZ_CAQWLO010000007.1"/>
</dbReference>
<gene>
    <name evidence="7" type="ORF">ADH66_00805</name>
    <name evidence="8" type="ORF">I5Q82_10795</name>
</gene>
<evidence type="ECO:0000256" key="1">
    <source>
        <dbReference type="ARBA" id="ARBA00010688"/>
    </source>
</evidence>
<dbReference type="InterPro" id="IPR050306">
    <property type="entry name" value="PfkB_Carbo_kinase"/>
</dbReference>
<dbReference type="SUPFAM" id="SSF53613">
    <property type="entry name" value="Ribokinase-like"/>
    <property type="match status" value="1"/>
</dbReference>
<reference evidence="7" key="1">
    <citation type="journal article" date="2017" name="Genome Announc.">
        <title>High-Quality Whole-Genome Sequences of the Oligo-Mouse-Microbiota Bacterial Community.</title>
        <authorList>
            <person name="Garzetti D."/>
            <person name="Brugiroux S."/>
            <person name="Bunk B."/>
            <person name="Pukall R."/>
            <person name="McCoy K.D."/>
            <person name="Macpherson A.J."/>
            <person name="Stecher B."/>
        </authorList>
    </citation>
    <scope>NUCLEOTIDE SEQUENCE</scope>
    <source>
        <strain evidence="7">KB18</strain>
    </source>
</reference>
<reference evidence="8 10" key="3">
    <citation type="submission" date="2020-11" db="EMBL/GenBank/DDBJ databases">
        <title>Closed and high quality bacterial genomes of the OMM12 community.</title>
        <authorList>
            <person name="Marbouty M."/>
            <person name="Lamy-Besnier Q."/>
            <person name="Debarbieux L."/>
            <person name="Koszul R."/>
        </authorList>
    </citation>
    <scope>NUCLEOTIDE SEQUENCE [LARGE SCALE GENOMIC DNA]</scope>
    <source>
        <strain evidence="8 10">KB18</strain>
    </source>
</reference>
<dbReference type="CDD" id="cd01167">
    <property type="entry name" value="bac_FRK"/>
    <property type="match status" value="1"/>
</dbReference>
<evidence type="ECO:0000313" key="9">
    <source>
        <dbReference type="Proteomes" id="UP000196710"/>
    </source>
</evidence>
<dbReference type="PROSITE" id="PS00583">
    <property type="entry name" value="PFKB_KINASES_1"/>
    <property type="match status" value="1"/>
</dbReference>
<dbReference type="PANTHER" id="PTHR43085:SF1">
    <property type="entry name" value="PSEUDOURIDINE KINASE-RELATED"/>
    <property type="match status" value="1"/>
</dbReference>
<dbReference type="Proteomes" id="UP000196710">
    <property type="component" value="Chromosome"/>
</dbReference>
<evidence type="ECO:0000256" key="2">
    <source>
        <dbReference type="ARBA" id="ARBA00022679"/>
    </source>
</evidence>
<name>A0A1Z2XLM1_9FIRM</name>
<dbReference type="InterPro" id="IPR029056">
    <property type="entry name" value="Ribokinase-like"/>
</dbReference>
<dbReference type="KEGG" id="amur:ADH66_00805"/>
<dbReference type="Gene3D" id="3.40.1190.20">
    <property type="match status" value="1"/>
</dbReference>
<dbReference type="InterPro" id="IPR011611">
    <property type="entry name" value="PfkB_dom"/>
</dbReference>
<reference evidence="9" key="2">
    <citation type="submission" date="2017-05" db="EMBL/GenBank/DDBJ databases">
        <title>Improved OligoMM genomes.</title>
        <authorList>
            <person name="Garzetti D."/>
        </authorList>
    </citation>
    <scope>NUCLEOTIDE SEQUENCE [LARGE SCALE GENOMIC DNA]</scope>
    <source>
        <strain evidence="9">KB18</strain>
    </source>
</reference>
<evidence type="ECO:0000313" key="10">
    <source>
        <dbReference type="Proteomes" id="UP000596035"/>
    </source>
</evidence>
<dbReference type="PANTHER" id="PTHR43085">
    <property type="entry name" value="HEXOKINASE FAMILY MEMBER"/>
    <property type="match status" value="1"/>
</dbReference>
<evidence type="ECO:0000259" key="6">
    <source>
        <dbReference type="Pfam" id="PF00294"/>
    </source>
</evidence>
<evidence type="ECO:0000256" key="4">
    <source>
        <dbReference type="ARBA" id="ARBA00022777"/>
    </source>
</evidence>
<dbReference type="InterPro" id="IPR002173">
    <property type="entry name" value="Carboh/pur_kinase_PfkB_CS"/>
</dbReference>
<evidence type="ECO:0000313" key="8">
    <source>
        <dbReference type="EMBL" id="QQR28614.1"/>
    </source>
</evidence>
<dbReference type="GO" id="GO:0016301">
    <property type="term" value="F:kinase activity"/>
    <property type="evidence" value="ECO:0007669"/>
    <property type="project" value="UniProtKB-KW"/>
</dbReference>
<keyword evidence="4 8" id="KW-0418">Kinase</keyword>
<dbReference type="EMBL" id="CP021422">
    <property type="protein sequence ID" value="ASB39324.1"/>
    <property type="molecule type" value="Genomic_DNA"/>
</dbReference>
<evidence type="ECO:0000256" key="5">
    <source>
        <dbReference type="ARBA" id="ARBA00022840"/>
    </source>
</evidence>
<keyword evidence="2" id="KW-0808">Transferase</keyword>
<keyword evidence="5" id="KW-0067">ATP-binding</keyword>
<organism evidence="8 10">
    <name type="scientific">Acutalibacter muris</name>
    <dbReference type="NCBI Taxonomy" id="1796620"/>
    <lineage>
        <taxon>Bacteria</taxon>
        <taxon>Bacillati</taxon>
        <taxon>Bacillota</taxon>
        <taxon>Clostridia</taxon>
        <taxon>Eubacteriales</taxon>
        <taxon>Acutalibacteraceae</taxon>
        <taxon>Acutalibacter</taxon>
    </lineage>
</organism>
<dbReference type="GO" id="GO:0005524">
    <property type="term" value="F:ATP binding"/>
    <property type="evidence" value="ECO:0007669"/>
    <property type="project" value="UniProtKB-KW"/>
</dbReference>
<comment type="similarity">
    <text evidence="1">Belongs to the carbohydrate kinase PfkB family.</text>
</comment>
<keyword evidence="3" id="KW-0547">Nucleotide-binding</keyword>
<evidence type="ECO:0000256" key="3">
    <source>
        <dbReference type="ARBA" id="ARBA00022741"/>
    </source>
</evidence>
<dbReference type="Pfam" id="PF00294">
    <property type="entry name" value="PfkB"/>
    <property type="match status" value="1"/>
</dbReference>
<keyword evidence="9" id="KW-1185">Reference proteome</keyword>
<dbReference type="PROSITE" id="PS00584">
    <property type="entry name" value="PFKB_KINASES_2"/>
    <property type="match status" value="1"/>
</dbReference>
<feature type="domain" description="Carbohydrate kinase PfkB" evidence="6">
    <location>
        <begin position="1"/>
        <end position="306"/>
    </location>
</feature>
<dbReference type="Proteomes" id="UP000596035">
    <property type="component" value="Chromosome"/>
</dbReference>